<dbReference type="SUPFAM" id="SSF56719">
    <property type="entry name" value="Type II DNA topoisomerase"/>
    <property type="match status" value="1"/>
</dbReference>
<keyword evidence="5 7" id="KW-0238">DNA-binding</keyword>
<organism evidence="9 10">
    <name type="scientific">Bacillus cereus</name>
    <dbReference type="NCBI Taxonomy" id="1396"/>
    <lineage>
        <taxon>Bacteria</taxon>
        <taxon>Bacillati</taxon>
        <taxon>Bacillota</taxon>
        <taxon>Bacilli</taxon>
        <taxon>Bacillales</taxon>
        <taxon>Bacillaceae</taxon>
        <taxon>Bacillus</taxon>
        <taxon>Bacillus cereus group</taxon>
    </lineage>
</organism>
<accession>A0A9X0SP59</accession>
<dbReference type="EMBL" id="LOMO01000001">
    <property type="protein sequence ID" value="KXY50885.1"/>
    <property type="molecule type" value="Genomic_DNA"/>
</dbReference>
<evidence type="ECO:0000256" key="7">
    <source>
        <dbReference type="PROSITE-ProRule" id="PRU01384"/>
    </source>
</evidence>
<comment type="catalytic activity">
    <reaction evidence="1 7">
        <text>ATP-dependent breakage, passage and rejoining of double-stranded DNA.</text>
        <dbReference type="EC" id="5.6.2.2"/>
    </reaction>
</comment>
<evidence type="ECO:0000259" key="8">
    <source>
        <dbReference type="PROSITE" id="PS52040"/>
    </source>
</evidence>
<dbReference type="SMART" id="SM00434">
    <property type="entry name" value="TOP4c"/>
    <property type="match status" value="1"/>
</dbReference>
<dbReference type="PROSITE" id="PS52040">
    <property type="entry name" value="TOPO_IIA"/>
    <property type="match status" value="1"/>
</dbReference>
<dbReference type="Proteomes" id="UP000075476">
    <property type="component" value="Unassembled WGS sequence"/>
</dbReference>
<dbReference type="InterPro" id="IPR050220">
    <property type="entry name" value="Type_II_DNA_Topoisomerases"/>
</dbReference>
<evidence type="ECO:0000256" key="5">
    <source>
        <dbReference type="ARBA" id="ARBA00023125"/>
    </source>
</evidence>
<feature type="active site" description="O-(5'-phospho-DNA)-tyrosine intermediate" evidence="7">
    <location>
        <position position="119"/>
    </location>
</feature>
<dbReference type="GO" id="GO:0006265">
    <property type="term" value="P:DNA topological change"/>
    <property type="evidence" value="ECO:0007669"/>
    <property type="project" value="UniProtKB-UniRule"/>
</dbReference>
<dbReference type="PANTHER" id="PTHR43493">
    <property type="entry name" value="DNA GYRASE/TOPOISOMERASE SUBUNIT A"/>
    <property type="match status" value="1"/>
</dbReference>
<comment type="caution">
    <text evidence="9">The sequence shown here is derived from an EMBL/GenBank/DDBJ whole genome shotgun (WGS) entry which is preliminary data.</text>
</comment>
<reference evidence="9 10" key="1">
    <citation type="submission" date="2015-12" db="EMBL/GenBank/DDBJ databases">
        <title>Bacillus cereus Group isolate.</title>
        <authorList>
            <person name="Kovac J."/>
        </authorList>
    </citation>
    <scope>NUCLEOTIDE SEQUENCE [LARGE SCALE GENOMIC DNA]</scope>
    <source>
        <strain evidence="9 10">FSL K6-0073</strain>
    </source>
</reference>
<dbReference type="Pfam" id="PF03989">
    <property type="entry name" value="DNA_gyraseA_C"/>
    <property type="match status" value="3"/>
</dbReference>
<dbReference type="GO" id="GO:0009330">
    <property type="term" value="C:DNA topoisomerase type II (double strand cut, ATP-hydrolyzing) complex"/>
    <property type="evidence" value="ECO:0007669"/>
    <property type="project" value="TreeGrafter"/>
</dbReference>
<dbReference type="RefSeq" id="WP_061662215.1">
    <property type="nucleotide sequence ID" value="NZ_LOMO01000001.1"/>
</dbReference>
<protein>
    <recommendedName>
        <fullName evidence="3">DNA topoisomerase (ATP-hydrolyzing)</fullName>
        <ecNumber evidence="3">5.6.2.2</ecNumber>
    </recommendedName>
</protein>
<dbReference type="NCBIfam" id="NF004044">
    <property type="entry name" value="PRK05561.1"/>
    <property type="match status" value="1"/>
</dbReference>
<keyword evidence="6 7" id="KW-0413">Isomerase</keyword>
<evidence type="ECO:0000256" key="6">
    <source>
        <dbReference type="ARBA" id="ARBA00023235"/>
    </source>
</evidence>
<comment type="similarity">
    <text evidence="2">Belongs to the type II topoisomerase GyrA/ParC subunit family.</text>
</comment>
<dbReference type="InterPro" id="IPR013757">
    <property type="entry name" value="Topo_IIA_A_a_sf"/>
</dbReference>
<dbReference type="GO" id="GO:0005737">
    <property type="term" value="C:cytoplasm"/>
    <property type="evidence" value="ECO:0007669"/>
    <property type="project" value="TreeGrafter"/>
</dbReference>
<dbReference type="GO" id="GO:0003677">
    <property type="term" value="F:DNA binding"/>
    <property type="evidence" value="ECO:0007669"/>
    <property type="project" value="UniProtKB-UniRule"/>
</dbReference>
<evidence type="ECO:0000256" key="2">
    <source>
        <dbReference type="ARBA" id="ARBA00008263"/>
    </source>
</evidence>
<keyword evidence="4 7" id="KW-0799">Topoisomerase</keyword>
<dbReference type="Gene3D" id="3.90.199.10">
    <property type="entry name" value="Topoisomerase II, domain 5"/>
    <property type="match status" value="1"/>
</dbReference>
<dbReference type="Gene3D" id="3.30.1360.40">
    <property type="match status" value="1"/>
</dbReference>
<dbReference type="InterPro" id="IPR002205">
    <property type="entry name" value="Topo_IIA_dom_A"/>
</dbReference>
<dbReference type="Pfam" id="PF00521">
    <property type="entry name" value="DNA_topoisoIV"/>
    <property type="match status" value="1"/>
</dbReference>
<feature type="domain" description="Topo IIA-type catalytic" evidence="8">
    <location>
        <begin position="31"/>
        <end position="520"/>
    </location>
</feature>
<dbReference type="GO" id="GO:0034335">
    <property type="term" value="F:DNA negative supercoiling activity"/>
    <property type="evidence" value="ECO:0007669"/>
    <property type="project" value="UniProtKB-ARBA"/>
</dbReference>
<gene>
    <name evidence="9" type="ORF">AT268_30520</name>
</gene>
<evidence type="ECO:0000313" key="10">
    <source>
        <dbReference type="Proteomes" id="UP000075476"/>
    </source>
</evidence>
<dbReference type="PANTHER" id="PTHR43493:SF5">
    <property type="entry name" value="DNA GYRASE SUBUNIT A, CHLOROPLASTIC_MITOCHONDRIAL"/>
    <property type="match status" value="1"/>
</dbReference>
<dbReference type="InterPro" id="IPR013758">
    <property type="entry name" value="Topo_IIA_A/C_ab"/>
</dbReference>
<evidence type="ECO:0000256" key="1">
    <source>
        <dbReference type="ARBA" id="ARBA00000185"/>
    </source>
</evidence>
<evidence type="ECO:0000256" key="4">
    <source>
        <dbReference type="ARBA" id="ARBA00023029"/>
    </source>
</evidence>
<evidence type="ECO:0000256" key="3">
    <source>
        <dbReference type="ARBA" id="ARBA00012895"/>
    </source>
</evidence>
<dbReference type="EC" id="5.6.2.2" evidence="3"/>
<evidence type="ECO:0000313" key="9">
    <source>
        <dbReference type="EMBL" id="KXY50885.1"/>
    </source>
</evidence>
<proteinExistence type="inferred from homology"/>
<dbReference type="CDD" id="cd00187">
    <property type="entry name" value="TOP4c"/>
    <property type="match status" value="1"/>
</dbReference>
<name>A0A9X0SP59_BACCE</name>
<dbReference type="SUPFAM" id="SSF101904">
    <property type="entry name" value="GyrA/ParC C-terminal domain-like"/>
    <property type="match status" value="1"/>
</dbReference>
<dbReference type="Gene3D" id="1.10.268.10">
    <property type="entry name" value="Topoisomerase, domain 3"/>
    <property type="match status" value="1"/>
</dbReference>
<dbReference type="Gene3D" id="2.120.10.90">
    <property type="entry name" value="DNA gyrase/topoisomerase IV, subunit A, C-terminal"/>
    <property type="match status" value="1"/>
</dbReference>
<dbReference type="InterPro" id="IPR006691">
    <property type="entry name" value="GyrA/parC_rep"/>
</dbReference>
<dbReference type="GO" id="GO:0005524">
    <property type="term" value="F:ATP binding"/>
    <property type="evidence" value="ECO:0007669"/>
    <property type="project" value="InterPro"/>
</dbReference>
<dbReference type="InterPro" id="IPR035516">
    <property type="entry name" value="Gyrase/topoIV_suA_C"/>
</dbReference>
<dbReference type="InterPro" id="IPR013760">
    <property type="entry name" value="Topo_IIA-like_dom_sf"/>
</dbReference>
<dbReference type="AlphaFoldDB" id="A0A9X0SP59"/>
<sequence length="740" mass="83973">MGGKIETISYSKEMKSSFIDYALTVVTDRALPDVRDGLKPVHRRILYAMGDLGMYPDKAYKKSARIVGEVIGKYHPHGDSAVYESMVKQAQDFVKNAPLVDGHGNFGSVDGDSAAAMRYTEARLSPVAMEMIQDLSKGVVDFRDNFDASEREPVVLPAKIPNLLVNGGVGIAVGMAYRTPPHGVNSVVDTLIAYADKQDIDIESLIDIIEAPDYPSGGIITNKNELRDLYRTGIGKAVIRAKIDIEDAGYGRTNLVVKEIPYPYSGSKTNLISKLITMVIEKKLEEVVNVTDESDKDGIRIVLEVKKGVDIEKLLNKLYSKTPLQTSESYQYLVLVDGVPTTINLIDYCKHYFDFQKEITRKRYEYLLSKAKVRKEILEGLVKAEEMMDTIIEMLRGAKKSKEAKVCLMEGNTESISFKTKKHENLAKKFAFTEKQAQAILDMRLQKLIGLEVEQLNKDYKDVLTEMEDYELVLSSEKEMLKVIKKYLRGFKKDFGRERRTEIQEKKTIEYVEEIKEEDVWVLIDKFGYTKSVDTISVERSSEETLSEYKQEILTKNTSKLSVFTNQGRLYQIKLADIPKVKIKDKGVPIQRLGKMQKNEYPLYITTNTELEKERVIMLTKTGLIKQTLCSELISSRSVVVATKLEEDDEVIQITPIKEVDEDVLVFSKKGYILRFSINEIPVLRKNAKGVKAVSFMEEDVIEGFYIVNDSNEDVKQLNGKQIQLSKVERKTRGKKGIKF</sequence>